<dbReference type="AlphaFoldDB" id="A0A1I3ZAE8"/>
<reference evidence="5" key="1">
    <citation type="submission" date="2016-10" db="EMBL/GenBank/DDBJ databases">
        <authorList>
            <person name="Varghese N."/>
            <person name="Submissions S."/>
        </authorList>
    </citation>
    <scope>NUCLEOTIDE SEQUENCE [LARGE SCALE GENOMIC DNA]</scope>
    <source>
        <strain evidence="5">CGMCC 1.3704</strain>
    </source>
</reference>
<sequence length="182" mass="20488">MNRALVVIDYTNDFVADEGALTCGKPAQVLENYMDDLTRQFLNGGDLVVMGVDVHEKDDPYHPETPLFPPHNIRGTSGRDLYGTLQNIYEQNKHKENLLYIDKTRYSAFAGTDLDLKFRERGINDLHLVGVCTDICVLHTAIDAYNHGYTIHIHKNGVASFNQTGHDWALSHFETTLGAKII</sequence>
<evidence type="ECO:0000256" key="1">
    <source>
        <dbReference type="ARBA" id="ARBA00006336"/>
    </source>
</evidence>
<dbReference type="EMBL" id="FOSB01000013">
    <property type="protein sequence ID" value="SFK41037.1"/>
    <property type="molecule type" value="Genomic_DNA"/>
</dbReference>
<organism evidence="4 5">
    <name type="scientific">Halobacillus dabanensis</name>
    <dbReference type="NCBI Taxonomy" id="240302"/>
    <lineage>
        <taxon>Bacteria</taxon>
        <taxon>Bacillati</taxon>
        <taxon>Bacillota</taxon>
        <taxon>Bacilli</taxon>
        <taxon>Bacillales</taxon>
        <taxon>Bacillaceae</taxon>
        <taxon>Halobacillus</taxon>
    </lineage>
</organism>
<keyword evidence="5" id="KW-1185">Reference proteome</keyword>
<protein>
    <submittedName>
        <fullName evidence="4">Nicotinamidase-related amidase</fullName>
    </submittedName>
</protein>
<dbReference type="InterPro" id="IPR000868">
    <property type="entry name" value="Isochorismatase-like_dom"/>
</dbReference>
<evidence type="ECO:0000259" key="3">
    <source>
        <dbReference type="Pfam" id="PF00857"/>
    </source>
</evidence>
<dbReference type="SUPFAM" id="SSF52499">
    <property type="entry name" value="Isochorismatase-like hydrolases"/>
    <property type="match status" value="1"/>
</dbReference>
<dbReference type="OrthoDB" id="9796485at2"/>
<evidence type="ECO:0000313" key="5">
    <source>
        <dbReference type="Proteomes" id="UP000183557"/>
    </source>
</evidence>
<evidence type="ECO:0000313" key="4">
    <source>
        <dbReference type="EMBL" id="SFK41037.1"/>
    </source>
</evidence>
<accession>A0A1I3ZAE8</accession>
<dbReference type="Gene3D" id="3.40.50.850">
    <property type="entry name" value="Isochorismatase-like"/>
    <property type="match status" value="1"/>
</dbReference>
<evidence type="ECO:0000256" key="2">
    <source>
        <dbReference type="ARBA" id="ARBA00022801"/>
    </source>
</evidence>
<dbReference type="RefSeq" id="WP_075037946.1">
    <property type="nucleotide sequence ID" value="NZ_FOSB01000013.1"/>
</dbReference>
<keyword evidence="2" id="KW-0378">Hydrolase</keyword>
<dbReference type="CDD" id="cd00431">
    <property type="entry name" value="cysteine_hydrolases"/>
    <property type="match status" value="1"/>
</dbReference>
<dbReference type="PANTHER" id="PTHR43540">
    <property type="entry name" value="PEROXYUREIDOACRYLATE/UREIDOACRYLATE AMIDOHYDROLASE-RELATED"/>
    <property type="match status" value="1"/>
</dbReference>
<dbReference type="InterPro" id="IPR050272">
    <property type="entry name" value="Isochorismatase-like_hydrls"/>
</dbReference>
<dbReference type="GO" id="GO:0016787">
    <property type="term" value="F:hydrolase activity"/>
    <property type="evidence" value="ECO:0007669"/>
    <property type="project" value="UniProtKB-KW"/>
</dbReference>
<dbReference type="PANTHER" id="PTHR43540:SF10">
    <property type="entry name" value="ISOCHORISMATASE"/>
    <property type="match status" value="1"/>
</dbReference>
<gene>
    <name evidence="4" type="ORF">SAMN04487936_11366</name>
</gene>
<proteinExistence type="inferred from homology"/>
<dbReference type="Proteomes" id="UP000183557">
    <property type="component" value="Unassembled WGS sequence"/>
</dbReference>
<dbReference type="Pfam" id="PF00857">
    <property type="entry name" value="Isochorismatase"/>
    <property type="match status" value="1"/>
</dbReference>
<dbReference type="InterPro" id="IPR036380">
    <property type="entry name" value="Isochorismatase-like_sf"/>
</dbReference>
<feature type="domain" description="Isochorismatase-like" evidence="3">
    <location>
        <begin position="4"/>
        <end position="176"/>
    </location>
</feature>
<name>A0A1I3ZAE8_HALDA</name>
<comment type="similarity">
    <text evidence="1">Belongs to the isochorismatase family.</text>
</comment>